<evidence type="ECO:0000256" key="3">
    <source>
        <dbReference type="SAM" id="MobiDB-lite"/>
    </source>
</evidence>
<proteinExistence type="predicted"/>
<evidence type="ECO:0000259" key="4">
    <source>
        <dbReference type="PROSITE" id="PS50048"/>
    </source>
</evidence>
<name>A0A8K0R7U5_9PLEO</name>
<protein>
    <recommendedName>
        <fullName evidence="4">Zn(2)-C6 fungal-type domain-containing protein</fullName>
    </recommendedName>
</protein>
<dbReference type="OrthoDB" id="2123952at2759"/>
<dbReference type="CDD" id="cd12148">
    <property type="entry name" value="fungal_TF_MHR"/>
    <property type="match status" value="1"/>
</dbReference>
<gene>
    <name evidence="5" type="ORF">FB567DRAFT_524321</name>
</gene>
<dbReference type="InterPro" id="IPR036864">
    <property type="entry name" value="Zn2-C6_fun-type_DNA-bd_sf"/>
</dbReference>
<dbReference type="Pfam" id="PF04082">
    <property type="entry name" value="Fungal_trans"/>
    <property type="match status" value="1"/>
</dbReference>
<comment type="caution">
    <text evidence="5">The sequence shown here is derived from an EMBL/GenBank/DDBJ whole genome shotgun (WGS) entry which is preliminary data.</text>
</comment>
<feature type="compositionally biased region" description="Basic and acidic residues" evidence="3">
    <location>
        <begin position="117"/>
        <end position="128"/>
    </location>
</feature>
<feature type="compositionally biased region" description="Polar residues" evidence="3">
    <location>
        <begin position="150"/>
        <end position="167"/>
    </location>
</feature>
<organism evidence="5 6">
    <name type="scientific">Paraphoma chrysanthemicola</name>
    <dbReference type="NCBI Taxonomy" id="798071"/>
    <lineage>
        <taxon>Eukaryota</taxon>
        <taxon>Fungi</taxon>
        <taxon>Dikarya</taxon>
        <taxon>Ascomycota</taxon>
        <taxon>Pezizomycotina</taxon>
        <taxon>Dothideomycetes</taxon>
        <taxon>Pleosporomycetidae</taxon>
        <taxon>Pleosporales</taxon>
        <taxon>Pleosporineae</taxon>
        <taxon>Phaeosphaeriaceae</taxon>
        <taxon>Paraphoma</taxon>
    </lineage>
</organism>
<keyword evidence="1" id="KW-0479">Metal-binding</keyword>
<dbReference type="PANTHER" id="PTHR46910">
    <property type="entry name" value="TRANSCRIPTION FACTOR PDR1"/>
    <property type="match status" value="1"/>
</dbReference>
<accession>A0A8K0R7U5</accession>
<dbReference type="GO" id="GO:0008270">
    <property type="term" value="F:zinc ion binding"/>
    <property type="evidence" value="ECO:0007669"/>
    <property type="project" value="InterPro"/>
</dbReference>
<evidence type="ECO:0000256" key="2">
    <source>
        <dbReference type="ARBA" id="ARBA00023242"/>
    </source>
</evidence>
<feature type="region of interest" description="Disordered" evidence="3">
    <location>
        <begin position="102"/>
        <end position="180"/>
    </location>
</feature>
<dbReference type="CDD" id="cd00067">
    <property type="entry name" value="GAL4"/>
    <property type="match status" value="1"/>
</dbReference>
<dbReference type="InterPro" id="IPR050987">
    <property type="entry name" value="AtrR-like"/>
</dbReference>
<evidence type="ECO:0000256" key="1">
    <source>
        <dbReference type="ARBA" id="ARBA00022723"/>
    </source>
</evidence>
<dbReference type="AlphaFoldDB" id="A0A8K0R7U5"/>
<dbReference type="GO" id="GO:0003677">
    <property type="term" value="F:DNA binding"/>
    <property type="evidence" value="ECO:0007669"/>
    <property type="project" value="InterPro"/>
</dbReference>
<feature type="domain" description="Zn(2)-C6 fungal-type" evidence="4">
    <location>
        <begin position="48"/>
        <end position="81"/>
    </location>
</feature>
<dbReference type="EMBL" id="JAGMVJ010000008">
    <property type="protein sequence ID" value="KAH7088397.1"/>
    <property type="molecule type" value="Genomic_DNA"/>
</dbReference>
<dbReference type="SMART" id="SM00066">
    <property type="entry name" value="GAL4"/>
    <property type="match status" value="1"/>
</dbReference>
<dbReference type="InterPro" id="IPR001138">
    <property type="entry name" value="Zn2Cys6_DnaBD"/>
</dbReference>
<evidence type="ECO:0000313" key="5">
    <source>
        <dbReference type="EMBL" id="KAH7088397.1"/>
    </source>
</evidence>
<dbReference type="Proteomes" id="UP000813461">
    <property type="component" value="Unassembled WGS sequence"/>
</dbReference>
<dbReference type="Gene3D" id="4.10.240.10">
    <property type="entry name" value="Zn(2)-C6 fungal-type DNA-binding domain"/>
    <property type="match status" value="1"/>
</dbReference>
<reference evidence="5" key="1">
    <citation type="journal article" date="2021" name="Nat. Commun.">
        <title>Genetic determinants of endophytism in the Arabidopsis root mycobiome.</title>
        <authorList>
            <person name="Mesny F."/>
            <person name="Miyauchi S."/>
            <person name="Thiergart T."/>
            <person name="Pickel B."/>
            <person name="Atanasova L."/>
            <person name="Karlsson M."/>
            <person name="Huettel B."/>
            <person name="Barry K.W."/>
            <person name="Haridas S."/>
            <person name="Chen C."/>
            <person name="Bauer D."/>
            <person name="Andreopoulos W."/>
            <person name="Pangilinan J."/>
            <person name="LaButti K."/>
            <person name="Riley R."/>
            <person name="Lipzen A."/>
            <person name="Clum A."/>
            <person name="Drula E."/>
            <person name="Henrissat B."/>
            <person name="Kohler A."/>
            <person name="Grigoriev I.V."/>
            <person name="Martin F.M."/>
            <person name="Hacquard S."/>
        </authorList>
    </citation>
    <scope>NUCLEOTIDE SEQUENCE</scope>
    <source>
        <strain evidence="5">MPI-SDFR-AT-0120</strain>
    </source>
</reference>
<sequence length="704" mass="78332">MILDVDGPQTYVVVYRRSWPAKRKDYSPFGLMPVERHKPKKLLRASRACDFCHKRSIKCQSSNTSPGTCQNCVDFNVPCTYDRPLRRGRDANRHVLSDSIEAPAAVRIGDQSHTQPHARDGSRHEHVSPRRLVANNDDENAPNEHVLSRATESLMATRSLGESNTPRASMARGQKPSEEEPGAAWKAFAAASGAGIDYLIDVYLQVVYPIFPLFHQPTLLQKVRDQDYLKDRGFFASIMAVCALASARGRDGALHGSEQHATYNHIATSEIFYAAAKETLPDDLTIGHNFSYMRACALLAITSIQYGDIKALQLHLGYYFTLADIHKFHDESCWPKDITNVEVEERRRLYWSTYTLDVYASIVWNGIIHARGTNAKVRYPSEVEEDLITHFATLPSPQPTSSWLRGWNFTTDLYLVLEQATSILRAKHDRIDNRIDIAALFGTPVSSSATVLASVNTQFAALPNHFKYFAPSTGDRTQDIFGFQAANIQATMLLLRMVFLCADDDRRNPPDVQLKCNVAAELLAVFKTIPTAYLCGISTPLIYHLAGIGTILGSVMESPLSEIGYEQVRSMLLSIADLLESLESGLSRAANISKGLRAQVEKMDEYMRGQRRRGRSFDGEASAVLGTHQQRPLVHDEHLNMDSVGVIDDAGGAHMSGVMGSSTSGEAEMLNEWPGELQLPPELLEGWPWPFNLQSESWSFLGSV</sequence>
<evidence type="ECO:0000313" key="6">
    <source>
        <dbReference type="Proteomes" id="UP000813461"/>
    </source>
</evidence>
<dbReference type="GO" id="GO:0006351">
    <property type="term" value="P:DNA-templated transcription"/>
    <property type="evidence" value="ECO:0007669"/>
    <property type="project" value="InterPro"/>
</dbReference>
<dbReference type="GO" id="GO:0000981">
    <property type="term" value="F:DNA-binding transcription factor activity, RNA polymerase II-specific"/>
    <property type="evidence" value="ECO:0007669"/>
    <property type="project" value="InterPro"/>
</dbReference>
<keyword evidence="6" id="KW-1185">Reference proteome</keyword>
<dbReference type="InterPro" id="IPR007219">
    <property type="entry name" value="XnlR_reg_dom"/>
</dbReference>
<dbReference type="PANTHER" id="PTHR46910:SF18">
    <property type="entry name" value="ZN(II)2CYS6 TRANSCRIPTION FACTOR (EUROFUNG)"/>
    <property type="match status" value="1"/>
</dbReference>
<dbReference type="SUPFAM" id="SSF57701">
    <property type="entry name" value="Zn2/Cys6 DNA-binding domain"/>
    <property type="match status" value="1"/>
</dbReference>
<keyword evidence="2" id="KW-0539">Nucleus</keyword>
<dbReference type="PROSITE" id="PS50048">
    <property type="entry name" value="ZN2_CY6_FUNGAL_2"/>
    <property type="match status" value="1"/>
</dbReference>
<dbReference type="Pfam" id="PF00172">
    <property type="entry name" value="Zn_clus"/>
    <property type="match status" value="1"/>
</dbReference>